<proteinExistence type="predicted"/>
<comment type="caution">
    <text evidence="2">The sequence shown here is derived from an EMBL/GenBank/DDBJ whole genome shotgun (WGS) entry which is preliminary data.</text>
</comment>
<evidence type="ECO:0000256" key="1">
    <source>
        <dbReference type="SAM" id="SignalP"/>
    </source>
</evidence>
<feature type="chain" id="PRO_5022708792" evidence="1">
    <location>
        <begin position="25"/>
        <end position="277"/>
    </location>
</feature>
<dbReference type="AlphaFoldDB" id="A0A5B7JWR6"/>
<sequence length="277" mass="31576">MQNLILWRGMLLLLLLVLVTTSAAVNSEKTFTYNRTQRSEANPAEYEGHLTSERYDDYSMNDATEERLLTGKYEQFIDVTTEILPLTEDYSAFINVTTERIPMTEEHDGYSVNTTPMTGRPSTKKYDKKSIDVTTIRAPLTEEYSEYSVNATIEERLSIAENDTNWMEYDAQGRLPTEEYEWHTVDNITEVFLADDLPCPCPYIGACTSDSLGSTYQIKDVVKSSTVDNITSAIDYVDHYECLVQDGYRRIALETVEELNFVVQCMLCNPKTLFGGK</sequence>
<dbReference type="Proteomes" id="UP000324222">
    <property type="component" value="Unassembled WGS sequence"/>
</dbReference>
<reference evidence="2 3" key="1">
    <citation type="submission" date="2019-05" db="EMBL/GenBank/DDBJ databases">
        <title>Another draft genome of Portunus trituberculatus and its Hox gene families provides insights of decapod evolution.</title>
        <authorList>
            <person name="Jeong J.-H."/>
            <person name="Song I."/>
            <person name="Kim S."/>
            <person name="Choi T."/>
            <person name="Kim D."/>
            <person name="Ryu S."/>
            <person name="Kim W."/>
        </authorList>
    </citation>
    <scope>NUCLEOTIDE SEQUENCE [LARGE SCALE GENOMIC DNA]</scope>
    <source>
        <tissue evidence="2">Muscle</tissue>
    </source>
</reference>
<accession>A0A5B7JWR6</accession>
<evidence type="ECO:0000313" key="2">
    <source>
        <dbReference type="EMBL" id="MPC99005.1"/>
    </source>
</evidence>
<evidence type="ECO:0000313" key="3">
    <source>
        <dbReference type="Proteomes" id="UP000324222"/>
    </source>
</evidence>
<gene>
    <name evidence="2" type="ORF">E2C01_094397</name>
</gene>
<name>A0A5B7JWR6_PORTR</name>
<keyword evidence="1" id="KW-0732">Signal</keyword>
<keyword evidence="3" id="KW-1185">Reference proteome</keyword>
<protein>
    <submittedName>
        <fullName evidence="2">Uncharacterized protein</fullName>
    </submittedName>
</protein>
<dbReference type="OrthoDB" id="6359515at2759"/>
<feature type="signal peptide" evidence="1">
    <location>
        <begin position="1"/>
        <end position="24"/>
    </location>
</feature>
<dbReference type="EMBL" id="VSRR010116579">
    <property type="protein sequence ID" value="MPC99005.1"/>
    <property type="molecule type" value="Genomic_DNA"/>
</dbReference>
<organism evidence="2 3">
    <name type="scientific">Portunus trituberculatus</name>
    <name type="common">Swimming crab</name>
    <name type="synonym">Neptunus trituberculatus</name>
    <dbReference type="NCBI Taxonomy" id="210409"/>
    <lineage>
        <taxon>Eukaryota</taxon>
        <taxon>Metazoa</taxon>
        <taxon>Ecdysozoa</taxon>
        <taxon>Arthropoda</taxon>
        <taxon>Crustacea</taxon>
        <taxon>Multicrustacea</taxon>
        <taxon>Malacostraca</taxon>
        <taxon>Eumalacostraca</taxon>
        <taxon>Eucarida</taxon>
        <taxon>Decapoda</taxon>
        <taxon>Pleocyemata</taxon>
        <taxon>Brachyura</taxon>
        <taxon>Eubrachyura</taxon>
        <taxon>Portunoidea</taxon>
        <taxon>Portunidae</taxon>
        <taxon>Portuninae</taxon>
        <taxon>Portunus</taxon>
    </lineage>
</organism>